<proteinExistence type="predicted"/>
<protein>
    <submittedName>
        <fullName evidence="2">Uncharacterized protein</fullName>
    </submittedName>
</protein>
<dbReference type="AlphaFoldDB" id="A0A1I1CAN7"/>
<dbReference type="STRING" id="490629.SAMN05216266_12437"/>
<sequence length="167" mass="18428">MPPRHRPQAPQPQLVTPLPSPARTTTFLPLTTEAALRLSRTGPDHNRALVLRHRAEEADAAAGRCWTALLAGCDSTVRWGLRPRLRQLSEATSLYVGTHWWFNDGATHRRRVAQSQVHIEDAIADGDGQEFAMAFIGYDHAMASAVVCGTRPLGEIQPPQHTRSPTQ</sequence>
<name>A0A1I1CAN7_9PSEU</name>
<organism evidence="2 3">
    <name type="scientific">Amycolatopsis marina</name>
    <dbReference type="NCBI Taxonomy" id="490629"/>
    <lineage>
        <taxon>Bacteria</taxon>
        <taxon>Bacillati</taxon>
        <taxon>Actinomycetota</taxon>
        <taxon>Actinomycetes</taxon>
        <taxon>Pseudonocardiales</taxon>
        <taxon>Pseudonocardiaceae</taxon>
        <taxon>Amycolatopsis</taxon>
    </lineage>
</organism>
<reference evidence="3" key="1">
    <citation type="submission" date="2016-10" db="EMBL/GenBank/DDBJ databases">
        <authorList>
            <person name="Varghese N."/>
            <person name="Submissions S."/>
        </authorList>
    </citation>
    <scope>NUCLEOTIDE SEQUENCE [LARGE SCALE GENOMIC DNA]</scope>
    <source>
        <strain evidence="3">CGMCC 4.3568</strain>
    </source>
</reference>
<dbReference type="Proteomes" id="UP000243799">
    <property type="component" value="Unassembled WGS sequence"/>
</dbReference>
<gene>
    <name evidence="2" type="ORF">SAMN05216266_12437</name>
</gene>
<keyword evidence="3" id="KW-1185">Reference proteome</keyword>
<evidence type="ECO:0000313" key="3">
    <source>
        <dbReference type="Proteomes" id="UP000243799"/>
    </source>
</evidence>
<feature type="region of interest" description="Disordered" evidence="1">
    <location>
        <begin position="1"/>
        <end position="22"/>
    </location>
</feature>
<evidence type="ECO:0000313" key="2">
    <source>
        <dbReference type="EMBL" id="SFB59719.1"/>
    </source>
</evidence>
<evidence type="ECO:0000256" key="1">
    <source>
        <dbReference type="SAM" id="MobiDB-lite"/>
    </source>
</evidence>
<accession>A0A1I1CAN7</accession>
<dbReference type="EMBL" id="FOKG01000024">
    <property type="protein sequence ID" value="SFB59719.1"/>
    <property type="molecule type" value="Genomic_DNA"/>
</dbReference>